<dbReference type="EMBL" id="MU150238">
    <property type="protein sequence ID" value="KAF9467182.1"/>
    <property type="molecule type" value="Genomic_DNA"/>
</dbReference>
<sequence>MGRDSSEYSPLVHDDGEHVPRHPRRTWAKNRVLLYTVIAIQAILNLVLFGIGLRFYHQRGPSNPLFPQSLYSPVQDILKYEVRTFHGGFRPGDKSTYQGPPSKEIDDAWEDLYRYTAISRIPKSDAARLPNKTYPLLGDEGHYVVGLDVFHQLHCLDMIRRSLYPDHYKTVFHGDPDGFLGFSHTDHCIDSIRQSLMCMSDVSAIVWQWNEEKQAVKIKADVAHTCRRFDILHDWAREHYLESQVNMSVKLEDDIEVPVIYA</sequence>
<dbReference type="Proteomes" id="UP000807353">
    <property type="component" value="Unassembled WGS sequence"/>
</dbReference>
<accession>A0A9P6CIC1</accession>
<organism evidence="5 6">
    <name type="scientific">Collybia nuda</name>
    <dbReference type="NCBI Taxonomy" id="64659"/>
    <lineage>
        <taxon>Eukaryota</taxon>
        <taxon>Fungi</taxon>
        <taxon>Dikarya</taxon>
        <taxon>Basidiomycota</taxon>
        <taxon>Agaricomycotina</taxon>
        <taxon>Agaricomycetes</taxon>
        <taxon>Agaricomycetidae</taxon>
        <taxon>Agaricales</taxon>
        <taxon>Tricholomatineae</taxon>
        <taxon>Clitocybaceae</taxon>
        <taxon>Collybia</taxon>
    </lineage>
</organism>
<comment type="pathway">
    <text evidence="1">Mycotoxin biosynthesis.</text>
</comment>
<dbReference type="OrthoDB" id="3687641at2759"/>
<dbReference type="Pfam" id="PF11807">
    <property type="entry name" value="UstYa"/>
    <property type="match status" value="1"/>
</dbReference>
<keyword evidence="4" id="KW-0812">Transmembrane</keyword>
<evidence type="ECO:0000256" key="1">
    <source>
        <dbReference type="ARBA" id="ARBA00004685"/>
    </source>
</evidence>
<dbReference type="PANTHER" id="PTHR33365">
    <property type="entry name" value="YALI0B05434P"/>
    <property type="match status" value="1"/>
</dbReference>
<evidence type="ECO:0000256" key="4">
    <source>
        <dbReference type="SAM" id="Phobius"/>
    </source>
</evidence>
<gene>
    <name evidence="5" type="ORF">BDZ94DRAFT_58297</name>
</gene>
<evidence type="ECO:0000256" key="2">
    <source>
        <dbReference type="ARBA" id="ARBA00035112"/>
    </source>
</evidence>
<evidence type="ECO:0000313" key="5">
    <source>
        <dbReference type="EMBL" id="KAF9467182.1"/>
    </source>
</evidence>
<dbReference type="InterPro" id="IPR021765">
    <property type="entry name" value="UstYa-like"/>
</dbReference>
<feature type="region of interest" description="Disordered" evidence="3">
    <location>
        <begin position="1"/>
        <end position="20"/>
    </location>
</feature>
<name>A0A9P6CIC1_9AGAR</name>
<proteinExistence type="inferred from homology"/>
<dbReference type="PANTHER" id="PTHR33365:SF4">
    <property type="entry name" value="CYCLOCHLOROTINE BIOSYNTHESIS PROTEIN O"/>
    <property type="match status" value="1"/>
</dbReference>
<comment type="caution">
    <text evidence="5">The sequence shown here is derived from an EMBL/GenBank/DDBJ whole genome shotgun (WGS) entry which is preliminary data.</text>
</comment>
<evidence type="ECO:0000256" key="3">
    <source>
        <dbReference type="SAM" id="MobiDB-lite"/>
    </source>
</evidence>
<keyword evidence="6" id="KW-1185">Reference proteome</keyword>
<comment type="similarity">
    <text evidence="2">Belongs to the ustYa family.</text>
</comment>
<feature type="transmembrane region" description="Helical" evidence="4">
    <location>
        <begin position="32"/>
        <end position="56"/>
    </location>
</feature>
<dbReference type="AlphaFoldDB" id="A0A9P6CIC1"/>
<reference evidence="5" key="1">
    <citation type="submission" date="2020-11" db="EMBL/GenBank/DDBJ databases">
        <authorList>
            <consortium name="DOE Joint Genome Institute"/>
            <person name="Ahrendt S."/>
            <person name="Riley R."/>
            <person name="Andreopoulos W."/>
            <person name="Labutti K."/>
            <person name="Pangilinan J."/>
            <person name="Ruiz-Duenas F.J."/>
            <person name="Barrasa J.M."/>
            <person name="Sanchez-Garcia M."/>
            <person name="Camarero S."/>
            <person name="Miyauchi S."/>
            <person name="Serrano A."/>
            <person name="Linde D."/>
            <person name="Babiker R."/>
            <person name="Drula E."/>
            <person name="Ayuso-Fernandez I."/>
            <person name="Pacheco R."/>
            <person name="Padilla G."/>
            <person name="Ferreira P."/>
            <person name="Barriuso J."/>
            <person name="Kellner H."/>
            <person name="Castanera R."/>
            <person name="Alfaro M."/>
            <person name="Ramirez L."/>
            <person name="Pisabarro A.G."/>
            <person name="Kuo A."/>
            <person name="Tritt A."/>
            <person name="Lipzen A."/>
            <person name="He G."/>
            <person name="Yan M."/>
            <person name="Ng V."/>
            <person name="Cullen D."/>
            <person name="Martin F."/>
            <person name="Rosso M.-N."/>
            <person name="Henrissat B."/>
            <person name="Hibbett D."/>
            <person name="Martinez A.T."/>
            <person name="Grigoriev I.V."/>
        </authorList>
    </citation>
    <scope>NUCLEOTIDE SEQUENCE</scope>
    <source>
        <strain evidence="5">CBS 247.69</strain>
    </source>
</reference>
<keyword evidence="4" id="KW-1133">Transmembrane helix</keyword>
<dbReference type="GO" id="GO:0043386">
    <property type="term" value="P:mycotoxin biosynthetic process"/>
    <property type="evidence" value="ECO:0007669"/>
    <property type="project" value="InterPro"/>
</dbReference>
<evidence type="ECO:0000313" key="6">
    <source>
        <dbReference type="Proteomes" id="UP000807353"/>
    </source>
</evidence>
<keyword evidence="4" id="KW-0472">Membrane</keyword>
<protein>
    <submittedName>
        <fullName evidence="5">Uncharacterized protein</fullName>
    </submittedName>
</protein>